<keyword evidence="2" id="KW-1185">Reference proteome</keyword>
<organism evidence="1 2">
    <name type="scientific">Sphaerodactylus townsendi</name>
    <dbReference type="NCBI Taxonomy" id="933632"/>
    <lineage>
        <taxon>Eukaryota</taxon>
        <taxon>Metazoa</taxon>
        <taxon>Chordata</taxon>
        <taxon>Craniata</taxon>
        <taxon>Vertebrata</taxon>
        <taxon>Euteleostomi</taxon>
        <taxon>Lepidosauria</taxon>
        <taxon>Squamata</taxon>
        <taxon>Bifurcata</taxon>
        <taxon>Gekkota</taxon>
        <taxon>Sphaerodactylidae</taxon>
        <taxon>Sphaerodactylus</taxon>
    </lineage>
</organism>
<protein>
    <submittedName>
        <fullName evidence="1">Uncharacterized protein</fullName>
    </submittedName>
</protein>
<dbReference type="Proteomes" id="UP000827872">
    <property type="component" value="Linkage Group LG06"/>
</dbReference>
<proteinExistence type="predicted"/>
<reference evidence="1" key="1">
    <citation type="submission" date="2021-08" db="EMBL/GenBank/DDBJ databases">
        <title>The first chromosome-level gecko genome reveals the dynamic sex chromosomes of Neotropical dwarf geckos (Sphaerodactylidae: Sphaerodactylus).</title>
        <authorList>
            <person name="Pinto B.J."/>
            <person name="Keating S.E."/>
            <person name="Gamble T."/>
        </authorList>
    </citation>
    <scope>NUCLEOTIDE SEQUENCE</scope>
    <source>
        <strain evidence="1">TG3544</strain>
    </source>
</reference>
<evidence type="ECO:0000313" key="2">
    <source>
        <dbReference type="Proteomes" id="UP000827872"/>
    </source>
</evidence>
<accession>A0ACB8FPF8</accession>
<comment type="caution">
    <text evidence="1">The sequence shown here is derived from an EMBL/GenBank/DDBJ whole genome shotgun (WGS) entry which is preliminary data.</text>
</comment>
<dbReference type="EMBL" id="CM037619">
    <property type="protein sequence ID" value="KAH8007475.1"/>
    <property type="molecule type" value="Genomic_DNA"/>
</dbReference>
<gene>
    <name evidence="1" type="ORF">K3G42_022748</name>
</gene>
<name>A0ACB8FPF8_9SAUR</name>
<evidence type="ECO:0000313" key="1">
    <source>
        <dbReference type="EMBL" id="KAH8007475.1"/>
    </source>
</evidence>
<sequence>MKLLTAMKCTEGHQCSLHLSIKGTLHLNENVHGMEICSLSMNTQQSQCVNIIISRKTHVKLKGKKVKLQFNCFEVSAGQHVYVTMRTIPNYCGVQLNQEYYVEDCRNSDVGKNFPDCFVGKLAYEVDRARQTILVNVSDMTQNDDYYVRLCHQQFVCEDAGSVILIQRNDPVKSISLPFTRLLPCLCIEAWPAIPDARRIQMCPFENNTKALWDDIIYNPVAHTLTWEPACPIHVNVSLCRLMKMNNQCVDRLNFPKTAQEKVKYSRVNAHPRLCMKFSTKHGSWLRCPFAHGNAQDTHDHTYWNNPEDSHISRLQIKALAKSMKDLRLSLTPLKNSI</sequence>